<evidence type="ECO:0000256" key="1">
    <source>
        <dbReference type="ARBA" id="ARBA00001974"/>
    </source>
</evidence>
<feature type="domain" description="FAD dependent oxidoreductase" evidence="5">
    <location>
        <begin position="6"/>
        <end position="368"/>
    </location>
</feature>
<evidence type="ECO:0000256" key="3">
    <source>
        <dbReference type="ARBA" id="ARBA00022630"/>
    </source>
</evidence>
<dbReference type="OrthoDB" id="9799943at2"/>
<dbReference type="NCBIfam" id="TIGR03364">
    <property type="entry name" value="HpnW_proposed"/>
    <property type="match status" value="1"/>
</dbReference>
<dbReference type="PANTHER" id="PTHR13847:SF286">
    <property type="entry name" value="D-AMINO ACID DEHYDROGENASE"/>
    <property type="match status" value="1"/>
</dbReference>
<dbReference type="STRING" id="1094558.ME5_01556"/>
<dbReference type="EMBL" id="AIMB01000008">
    <property type="protein sequence ID" value="EJF89005.1"/>
    <property type="molecule type" value="Genomic_DNA"/>
</dbReference>
<accession>J1JWP2</accession>
<dbReference type="Gene3D" id="3.30.9.10">
    <property type="entry name" value="D-Amino Acid Oxidase, subunit A, domain 2"/>
    <property type="match status" value="1"/>
</dbReference>
<organism evidence="6 7">
    <name type="scientific">Bartonella tamiae Th239</name>
    <dbReference type="NCBI Taxonomy" id="1094558"/>
    <lineage>
        <taxon>Bacteria</taxon>
        <taxon>Pseudomonadati</taxon>
        <taxon>Pseudomonadota</taxon>
        <taxon>Alphaproteobacteria</taxon>
        <taxon>Hyphomicrobiales</taxon>
        <taxon>Bartonellaceae</taxon>
        <taxon>Bartonella</taxon>
    </lineage>
</organism>
<dbReference type="RefSeq" id="WP_008040014.1">
    <property type="nucleotide sequence ID" value="NZ_JH725147.1"/>
</dbReference>
<dbReference type="Proteomes" id="UP000008952">
    <property type="component" value="Unassembled WGS sequence"/>
</dbReference>
<gene>
    <name evidence="6" type="ORF">ME5_01556</name>
</gene>
<dbReference type="PANTHER" id="PTHR13847">
    <property type="entry name" value="SARCOSINE DEHYDROGENASE-RELATED"/>
    <property type="match status" value="1"/>
</dbReference>
<dbReference type="InterPro" id="IPR036188">
    <property type="entry name" value="FAD/NAD-bd_sf"/>
</dbReference>
<name>J1JWP2_9HYPH</name>
<dbReference type="Pfam" id="PF01266">
    <property type="entry name" value="DAO"/>
    <property type="match status" value="1"/>
</dbReference>
<sequence>MNKSYDIAIVGAGIVGLGTALAAMRMGKKVIVIERSPHAIGASIRNFGFVTVTGQRAGAHYQRALRSREIWAEIAAEVGFDIIHSGLVIPAYRDEAAHVVESFLKTDMGQSCTLITVDQALQYVPALKTKGIKNILYSPHELRVESALVIPQLAKWLHKKHDVNFFWNTSVYAINGNTLQTTQGVISAETVIACPGNDFSTLYPERIAVHNLSICTLQMLRVAPERIFKQKAAIMSDLSLARYEGFSALPEARGLAERLDKEESEKRAAGIHLIAVQSADGSLVVGDSHVYGHSPQPFASDHVDNMILEALDDVFDIPKRKIVKRWIGDYAYSADKTVLIDRPEPNVRLVVVTGGTGASTAFALGEEVLNELYNI</sequence>
<keyword evidence="4" id="KW-0560">Oxidoreductase</keyword>
<evidence type="ECO:0000259" key="5">
    <source>
        <dbReference type="Pfam" id="PF01266"/>
    </source>
</evidence>
<evidence type="ECO:0000313" key="6">
    <source>
        <dbReference type="EMBL" id="EJF89005.1"/>
    </source>
</evidence>
<dbReference type="InterPro" id="IPR017741">
    <property type="entry name" value="FAD-dependent_OxRdtase_HpnW"/>
</dbReference>
<evidence type="ECO:0000256" key="2">
    <source>
        <dbReference type="ARBA" id="ARBA00009410"/>
    </source>
</evidence>
<evidence type="ECO:0000313" key="7">
    <source>
        <dbReference type="Proteomes" id="UP000008952"/>
    </source>
</evidence>
<reference evidence="6 7" key="1">
    <citation type="submission" date="2012-03" db="EMBL/GenBank/DDBJ databases">
        <title>The Genome Sequence of Bartonella tamiae Th239.</title>
        <authorList>
            <consortium name="The Broad Institute Genome Sequencing Platform"/>
            <consortium name="The Broad Institute Genome Sequencing Center for Infectious Disease"/>
            <person name="Feldgarden M."/>
            <person name="Kirby J."/>
            <person name="Kosoy M."/>
            <person name="Birtles R."/>
            <person name="Probert W.S."/>
            <person name="Chiaraviglio L."/>
            <person name="Young S.K."/>
            <person name="Zeng Q."/>
            <person name="Gargeya S."/>
            <person name="Fitzgerald M."/>
            <person name="Haas B."/>
            <person name="Abouelleil A."/>
            <person name="Alvarado L."/>
            <person name="Arachchi H.M."/>
            <person name="Berlin A."/>
            <person name="Chapman S.B."/>
            <person name="Gearin G."/>
            <person name="Goldberg J."/>
            <person name="Griggs A."/>
            <person name="Gujja S."/>
            <person name="Hansen M."/>
            <person name="Heiman D."/>
            <person name="Howarth C."/>
            <person name="Larimer J."/>
            <person name="Lui A."/>
            <person name="MacDonald P.J.P."/>
            <person name="McCowen C."/>
            <person name="Montmayeur A."/>
            <person name="Murphy C."/>
            <person name="Neiman D."/>
            <person name="Pearson M."/>
            <person name="Priest M."/>
            <person name="Roberts A."/>
            <person name="Saif S."/>
            <person name="Shea T."/>
            <person name="Sisk P."/>
            <person name="Stolte C."/>
            <person name="Sykes S."/>
            <person name="Wortman J."/>
            <person name="Nusbaum C."/>
            <person name="Birren B."/>
        </authorList>
    </citation>
    <scope>NUCLEOTIDE SEQUENCE [LARGE SCALE GENOMIC DNA]</scope>
    <source>
        <strain evidence="6 7">Th239</strain>
    </source>
</reference>
<dbReference type="InterPro" id="IPR006076">
    <property type="entry name" value="FAD-dep_OxRdtase"/>
</dbReference>
<keyword evidence="3" id="KW-0285">Flavoprotein</keyword>
<dbReference type="eggNOG" id="COG0665">
    <property type="taxonomic scope" value="Bacteria"/>
</dbReference>
<comment type="similarity">
    <text evidence="2">Belongs to the DadA oxidoreductase family.</text>
</comment>
<dbReference type="GO" id="GO:0016491">
    <property type="term" value="F:oxidoreductase activity"/>
    <property type="evidence" value="ECO:0007669"/>
    <property type="project" value="UniProtKB-KW"/>
</dbReference>
<comment type="caution">
    <text evidence="6">The sequence shown here is derived from an EMBL/GenBank/DDBJ whole genome shotgun (WGS) entry which is preliminary data.</text>
</comment>
<evidence type="ECO:0000256" key="4">
    <source>
        <dbReference type="ARBA" id="ARBA00023002"/>
    </source>
</evidence>
<proteinExistence type="inferred from homology"/>
<protein>
    <submittedName>
        <fullName evidence="6">FAD dependent oxidoreductase</fullName>
    </submittedName>
</protein>
<dbReference type="AlphaFoldDB" id="J1JWP2"/>
<dbReference type="Gene3D" id="3.50.50.60">
    <property type="entry name" value="FAD/NAD(P)-binding domain"/>
    <property type="match status" value="1"/>
</dbReference>
<dbReference type="SUPFAM" id="SSF51905">
    <property type="entry name" value="FAD/NAD(P)-binding domain"/>
    <property type="match status" value="1"/>
</dbReference>
<comment type="cofactor">
    <cofactor evidence="1">
        <name>FAD</name>
        <dbReference type="ChEBI" id="CHEBI:57692"/>
    </cofactor>
</comment>
<keyword evidence="7" id="KW-1185">Reference proteome</keyword>
<dbReference type="GO" id="GO:0005737">
    <property type="term" value="C:cytoplasm"/>
    <property type="evidence" value="ECO:0007669"/>
    <property type="project" value="TreeGrafter"/>
</dbReference>
<dbReference type="HOGENOM" id="CLU_060691_2_1_5"/>
<dbReference type="PATRIC" id="fig|1094558.3.peg.1661"/>